<accession>A0AAV1TJ80</accession>
<evidence type="ECO:0000313" key="3">
    <source>
        <dbReference type="Proteomes" id="UP001162060"/>
    </source>
</evidence>
<dbReference type="AlphaFoldDB" id="A0AAV1TJ80"/>
<sequence length="313" mass="34352">MTSYETSLDFRRNVTGEDLHLTGWYNYFPSVNSTYCEPTDEACGRCHDLVQSGSWTNQSFDWRDTDRNVSMDVMRHFCEGLDGCVCVMACEADNWEANMPPACGNEGITSNNDKNAASEGVTSYSSMLIFYLVLQVTLLAVYMYKRGICRRMTQALPPPPRPEGPYNNVNAISCPSHRLRLSGWRKTQSALIESENKQRAFVSQQPQCIASPRVEGAAAQAEASYNQTLSLSSEVSLRDSETARAAYVEVQECLNQGQNSCFSGAMQAADNSGDVVVNEVSCVETRAEGAVPRTESVSSCVAILSTSTRNVAS</sequence>
<reference evidence="2" key="1">
    <citation type="submission" date="2024-01" db="EMBL/GenBank/DDBJ databases">
        <authorList>
            <person name="Webb A."/>
        </authorList>
    </citation>
    <scope>NUCLEOTIDE SEQUENCE</scope>
    <source>
        <strain evidence="2">Pm1</strain>
    </source>
</reference>
<keyword evidence="1" id="KW-1133">Transmembrane helix</keyword>
<name>A0AAV1TJ80_9STRA</name>
<evidence type="ECO:0000313" key="2">
    <source>
        <dbReference type="EMBL" id="CAK7920608.1"/>
    </source>
</evidence>
<dbReference type="EMBL" id="CAKLBY020000052">
    <property type="protein sequence ID" value="CAK7920608.1"/>
    <property type="molecule type" value="Genomic_DNA"/>
</dbReference>
<feature type="transmembrane region" description="Helical" evidence="1">
    <location>
        <begin position="124"/>
        <end position="144"/>
    </location>
</feature>
<protein>
    <submittedName>
        <fullName evidence="2">Uncharacterized protein</fullName>
    </submittedName>
</protein>
<organism evidence="2 3">
    <name type="scientific">Peronospora matthiolae</name>
    <dbReference type="NCBI Taxonomy" id="2874970"/>
    <lineage>
        <taxon>Eukaryota</taxon>
        <taxon>Sar</taxon>
        <taxon>Stramenopiles</taxon>
        <taxon>Oomycota</taxon>
        <taxon>Peronosporomycetes</taxon>
        <taxon>Peronosporales</taxon>
        <taxon>Peronosporaceae</taxon>
        <taxon>Peronospora</taxon>
    </lineage>
</organism>
<gene>
    <name evidence="2" type="ORF">PM001_LOCUS6752</name>
</gene>
<keyword evidence="1" id="KW-0472">Membrane</keyword>
<dbReference type="Proteomes" id="UP001162060">
    <property type="component" value="Unassembled WGS sequence"/>
</dbReference>
<keyword evidence="1" id="KW-0812">Transmembrane</keyword>
<evidence type="ECO:0000256" key="1">
    <source>
        <dbReference type="SAM" id="Phobius"/>
    </source>
</evidence>
<proteinExistence type="predicted"/>
<comment type="caution">
    <text evidence="2">The sequence shown here is derived from an EMBL/GenBank/DDBJ whole genome shotgun (WGS) entry which is preliminary data.</text>
</comment>